<dbReference type="Proteomes" id="UP000325105">
    <property type="component" value="Unassembled WGS sequence"/>
</dbReference>
<gene>
    <name evidence="2" type="ORF">BC792_10178</name>
</gene>
<dbReference type="Gene3D" id="1.50.10.10">
    <property type="match status" value="1"/>
</dbReference>
<dbReference type="AlphaFoldDB" id="A0A5S5DRW1"/>
<evidence type="ECO:0000256" key="1">
    <source>
        <dbReference type="ARBA" id="ARBA00022801"/>
    </source>
</evidence>
<dbReference type="PANTHER" id="PTHR33886">
    <property type="entry name" value="UNSATURATED RHAMNOGALACTURONAN HYDROLASE (EUROFUNG)"/>
    <property type="match status" value="1"/>
</dbReference>
<dbReference type="Pfam" id="PF07470">
    <property type="entry name" value="Glyco_hydro_88"/>
    <property type="match status" value="1"/>
</dbReference>
<dbReference type="OrthoDB" id="6381507at2"/>
<dbReference type="PANTHER" id="PTHR33886:SF8">
    <property type="entry name" value="UNSATURATED RHAMNOGALACTURONAN HYDROLASE (EUROFUNG)"/>
    <property type="match status" value="1"/>
</dbReference>
<keyword evidence="1 2" id="KW-0378">Hydrolase</keyword>
<proteinExistence type="predicted"/>
<organism evidence="2 3">
    <name type="scientific">Sphingobacterium allocomposti</name>
    <dbReference type="NCBI Taxonomy" id="415956"/>
    <lineage>
        <taxon>Bacteria</taxon>
        <taxon>Pseudomonadati</taxon>
        <taxon>Bacteroidota</taxon>
        <taxon>Sphingobacteriia</taxon>
        <taxon>Sphingobacteriales</taxon>
        <taxon>Sphingobacteriaceae</taxon>
        <taxon>Sphingobacterium</taxon>
    </lineage>
</organism>
<dbReference type="InterPro" id="IPR052043">
    <property type="entry name" value="PolySaccharide_Degr_Enz"/>
</dbReference>
<name>A0A5S5DRW1_9SPHI</name>
<dbReference type="GO" id="GO:0016787">
    <property type="term" value="F:hydrolase activity"/>
    <property type="evidence" value="ECO:0007669"/>
    <property type="project" value="UniProtKB-KW"/>
</dbReference>
<keyword evidence="3" id="KW-1185">Reference proteome</keyword>
<evidence type="ECO:0000313" key="3">
    <source>
        <dbReference type="Proteomes" id="UP000325105"/>
    </source>
</evidence>
<dbReference type="SUPFAM" id="SSF48208">
    <property type="entry name" value="Six-hairpin glycosidases"/>
    <property type="match status" value="1"/>
</dbReference>
<dbReference type="InterPro" id="IPR010905">
    <property type="entry name" value="Glyco_hydro_88"/>
</dbReference>
<evidence type="ECO:0000313" key="2">
    <source>
        <dbReference type="EMBL" id="TYP98424.1"/>
    </source>
</evidence>
<dbReference type="InterPro" id="IPR012341">
    <property type="entry name" value="6hp_glycosidase-like_sf"/>
</dbReference>
<protein>
    <submittedName>
        <fullName evidence="2">Unsaturated rhamnogalacturonyl hydrolase</fullName>
    </submittedName>
</protein>
<dbReference type="InterPro" id="IPR008928">
    <property type="entry name" value="6-hairpin_glycosidase_sf"/>
</dbReference>
<dbReference type="EMBL" id="VNHX01000001">
    <property type="protein sequence ID" value="TYP98424.1"/>
    <property type="molecule type" value="Genomic_DNA"/>
</dbReference>
<dbReference type="GO" id="GO:0005975">
    <property type="term" value="P:carbohydrate metabolic process"/>
    <property type="evidence" value="ECO:0007669"/>
    <property type="project" value="InterPro"/>
</dbReference>
<sequence length="411" mass="47989">MQSCRSFRQAASVLENFNKVKLMLHRTIRIFLLFFSVGTAIVRGQDKKLYQQFADSEISRFPEAWQLDHGKRLYFGYSQGVGCLAMLKVWQKTGEQRYFNYVEQWADTLINERGEIHLYKVETYNIDYINAGKILFSLYEETGKEKYRMAIERLMAQLKHHPRTHEGAFWHKLIYPHQIWLDGRYMGDPFVAAYGKFTGESSYWDDVINQILVTAKHTRDPNTGLYYHGWDESRNQLWANKMTGQSPSFWGRSVGWWFMALVDVLDFIPEDYPRRDSVLVLLQDLAQTLPSYQDKDGLWWQVLDQPGREKNYQEASVNSMFLYAYAKAVNKGYLPPTYRDVAEKALIGIKNNLLKKEDSGLWTLIQCNAVSGLGGHPYRDGSYTYYVNERIRENDAKATGPFIMALLELDR</sequence>
<comment type="caution">
    <text evidence="2">The sequence shown here is derived from an EMBL/GenBank/DDBJ whole genome shotgun (WGS) entry which is preliminary data.</text>
</comment>
<reference evidence="2 3" key="1">
    <citation type="submission" date="2019-07" db="EMBL/GenBank/DDBJ databases">
        <title>Genomic Encyclopedia of Archaeal and Bacterial Type Strains, Phase II (KMG-II): from individual species to whole genera.</title>
        <authorList>
            <person name="Goeker M."/>
        </authorList>
    </citation>
    <scope>NUCLEOTIDE SEQUENCE [LARGE SCALE GENOMIC DNA]</scope>
    <source>
        <strain evidence="2 3">DSM 18850</strain>
    </source>
</reference>
<accession>A0A5S5DRW1</accession>